<dbReference type="AlphaFoldDB" id="A0A0D0E037"/>
<sequence>MTWRMAGEAVQDSKPLVMSVVSSESSAFLQPLTQPEESGIRSTKPRRTSTGELPKTPSLVMSQEWQPQNPRTFSKPRIYVTKASTEH</sequence>
<dbReference type="InParanoid" id="A0A0D0E037"/>
<evidence type="ECO:0000313" key="2">
    <source>
        <dbReference type="EMBL" id="KIK92979.1"/>
    </source>
</evidence>
<proteinExistence type="predicted"/>
<protein>
    <submittedName>
        <fullName evidence="2">Uncharacterized protein</fullName>
    </submittedName>
</protein>
<feature type="region of interest" description="Disordered" evidence="1">
    <location>
        <begin position="26"/>
        <end position="87"/>
    </location>
</feature>
<accession>A0A0D0E037</accession>
<evidence type="ECO:0000313" key="3">
    <source>
        <dbReference type="Proteomes" id="UP000054538"/>
    </source>
</evidence>
<organism evidence="2 3">
    <name type="scientific">Paxillus rubicundulus Ve08.2h10</name>
    <dbReference type="NCBI Taxonomy" id="930991"/>
    <lineage>
        <taxon>Eukaryota</taxon>
        <taxon>Fungi</taxon>
        <taxon>Dikarya</taxon>
        <taxon>Basidiomycota</taxon>
        <taxon>Agaricomycotina</taxon>
        <taxon>Agaricomycetes</taxon>
        <taxon>Agaricomycetidae</taxon>
        <taxon>Boletales</taxon>
        <taxon>Paxilineae</taxon>
        <taxon>Paxillaceae</taxon>
        <taxon>Paxillus</taxon>
    </lineage>
</organism>
<reference evidence="3" key="2">
    <citation type="submission" date="2015-01" db="EMBL/GenBank/DDBJ databases">
        <title>Evolutionary Origins and Diversification of the Mycorrhizal Mutualists.</title>
        <authorList>
            <consortium name="DOE Joint Genome Institute"/>
            <consortium name="Mycorrhizal Genomics Consortium"/>
            <person name="Kohler A."/>
            <person name="Kuo A."/>
            <person name="Nagy L.G."/>
            <person name="Floudas D."/>
            <person name="Copeland A."/>
            <person name="Barry K.W."/>
            <person name="Cichocki N."/>
            <person name="Veneault-Fourrey C."/>
            <person name="LaButti K."/>
            <person name="Lindquist E.A."/>
            <person name="Lipzen A."/>
            <person name="Lundell T."/>
            <person name="Morin E."/>
            <person name="Murat C."/>
            <person name="Riley R."/>
            <person name="Ohm R."/>
            <person name="Sun H."/>
            <person name="Tunlid A."/>
            <person name="Henrissat B."/>
            <person name="Grigoriev I.V."/>
            <person name="Hibbett D.S."/>
            <person name="Martin F."/>
        </authorList>
    </citation>
    <scope>NUCLEOTIDE SEQUENCE [LARGE SCALE GENOMIC DNA]</scope>
    <source>
        <strain evidence="3">Ve08.2h10</strain>
    </source>
</reference>
<keyword evidence="3" id="KW-1185">Reference proteome</keyword>
<gene>
    <name evidence="2" type="ORF">PAXRUDRAFT_829436</name>
</gene>
<dbReference type="Proteomes" id="UP000054538">
    <property type="component" value="Unassembled WGS sequence"/>
</dbReference>
<feature type="compositionally biased region" description="Polar residues" evidence="1">
    <location>
        <begin position="26"/>
        <end position="36"/>
    </location>
</feature>
<evidence type="ECO:0000256" key="1">
    <source>
        <dbReference type="SAM" id="MobiDB-lite"/>
    </source>
</evidence>
<name>A0A0D0E037_9AGAM</name>
<dbReference type="HOGENOM" id="CLU_2484007_0_0_1"/>
<reference evidence="2 3" key="1">
    <citation type="submission" date="2014-04" db="EMBL/GenBank/DDBJ databases">
        <authorList>
            <consortium name="DOE Joint Genome Institute"/>
            <person name="Kuo A."/>
            <person name="Kohler A."/>
            <person name="Jargeat P."/>
            <person name="Nagy L.G."/>
            <person name="Floudas D."/>
            <person name="Copeland A."/>
            <person name="Barry K.W."/>
            <person name="Cichocki N."/>
            <person name="Veneault-Fourrey C."/>
            <person name="LaButti K."/>
            <person name="Lindquist E.A."/>
            <person name="Lipzen A."/>
            <person name="Lundell T."/>
            <person name="Morin E."/>
            <person name="Murat C."/>
            <person name="Sun H."/>
            <person name="Tunlid A."/>
            <person name="Henrissat B."/>
            <person name="Grigoriev I.V."/>
            <person name="Hibbett D.S."/>
            <person name="Martin F."/>
            <person name="Nordberg H.P."/>
            <person name="Cantor M.N."/>
            <person name="Hua S.X."/>
        </authorList>
    </citation>
    <scope>NUCLEOTIDE SEQUENCE [LARGE SCALE GENOMIC DNA]</scope>
    <source>
        <strain evidence="2 3">Ve08.2h10</strain>
    </source>
</reference>
<feature type="compositionally biased region" description="Polar residues" evidence="1">
    <location>
        <begin position="59"/>
        <end position="72"/>
    </location>
</feature>
<dbReference type="EMBL" id="KN825224">
    <property type="protein sequence ID" value="KIK92979.1"/>
    <property type="molecule type" value="Genomic_DNA"/>
</dbReference>